<feature type="region of interest" description="Disordered" evidence="6">
    <location>
        <begin position="107"/>
        <end position="127"/>
    </location>
</feature>
<evidence type="ECO:0000256" key="4">
    <source>
        <dbReference type="ARBA" id="ARBA00022989"/>
    </source>
</evidence>
<sequence>MSRLWRVTMLALALARRSIGRTVTMMTMLALALVLFLVTSALADASSSDLRSAVREVNGPPGLMYIDVPRIPSLSRSETASALAEALSREAGLHHLVVEPLPDLRVSCTGQSGDQRSPGDGRGPSKRTYVGVVATRAASATAGVSLTGAEGSSMAVSSAEGVSVGGCVDGVSVPAEAFQPAPAALAFLQPDAVVISPAYLPLARTGVSAESHRSASWRVLAWSDAPGVSPKEDVARACREATDLARVMDGLSDDICVVQQPPDHAGLRRAGAGVELVYRVLGAAVLCLGAVGVLVAESIIVRDRRWLFGMARAYGARGTDIGLLVVLDVVVVLCGAGLITAGAVSVWQPFVEEWSRSTLSTQITLYRPSDLGYLAAGCAGVLLVAGVGPAFKAVRGDPLDVLERRD</sequence>
<evidence type="ECO:0000256" key="3">
    <source>
        <dbReference type="ARBA" id="ARBA00022692"/>
    </source>
</evidence>
<accession>K6W8R6</accession>
<comment type="subcellular location">
    <subcellularLocation>
        <location evidence="1">Cell membrane</location>
        <topology evidence="1">Multi-pass membrane protein</topology>
    </subcellularLocation>
</comment>
<dbReference type="eggNOG" id="ENOG502ZSVW">
    <property type="taxonomic scope" value="Bacteria"/>
</dbReference>
<keyword evidence="2" id="KW-1003">Cell membrane</keyword>
<reference evidence="9 10" key="1">
    <citation type="submission" date="2012-08" db="EMBL/GenBank/DDBJ databases">
        <title>Whole genome shotgun sequence of Austwickia chelonae NBRC 105200.</title>
        <authorList>
            <person name="Yoshida I."/>
            <person name="Hosoyama A."/>
            <person name="Tsuchikane K."/>
            <person name="Katsumata H."/>
            <person name="Ando Y."/>
            <person name="Ohji S."/>
            <person name="Hamada M."/>
            <person name="Tamura T."/>
            <person name="Yamazoe A."/>
            <person name="Yamazaki S."/>
            <person name="Fujita N."/>
        </authorList>
    </citation>
    <scope>NUCLEOTIDE SEQUENCE [LARGE SCALE GENOMIC DNA]</scope>
    <source>
        <strain evidence="9 10">NBRC 105200</strain>
    </source>
</reference>
<keyword evidence="10" id="KW-1185">Reference proteome</keyword>
<name>K6W8R6_9MICO</name>
<feature type="transmembrane region" description="Helical" evidence="7">
    <location>
        <begin position="321"/>
        <end position="351"/>
    </location>
</feature>
<dbReference type="STRING" id="100225.SAMN05421595_0732"/>
<evidence type="ECO:0000313" key="10">
    <source>
        <dbReference type="Proteomes" id="UP000008495"/>
    </source>
</evidence>
<gene>
    <name evidence="9" type="ORF">AUCHE_08_04630</name>
</gene>
<evidence type="ECO:0000256" key="1">
    <source>
        <dbReference type="ARBA" id="ARBA00004651"/>
    </source>
</evidence>
<evidence type="ECO:0000256" key="6">
    <source>
        <dbReference type="SAM" id="MobiDB-lite"/>
    </source>
</evidence>
<keyword evidence="3 7" id="KW-0812">Transmembrane</keyword>
<dbReference type="OrthoDB" id="9998595at2"/>
<comment type="caution">
    <text evidence="9">The sequence shown here is derived from an EMBL/GenBank/DDBJ whole genome shotgun (WGS) entry which is preliminary data.</text>
</comment>
<feature type="transmembrane region" description="Helical" evidence="7">
    <location>
        <begin position="371"/>
        <end position="391"/>
    </location>
</feature>
<dbReference type="GO" id="GO:0005886">
    <property type="term" value="C:plasma membrane"/>
    <property type="evidence" value="ECO:0007669"/>
    <property type="project" value="UniProtKB-SubCell"/>
</dbReference>
<dbReference type="InterPro" id="IPR003838">
    <property type="entry name" value="ABC3_permease_C"/>
</dbReference>
<evidence type="ECO:0000313" key="9">
    <source>
        <dbReference type="EMBL" id="GAB78217.1"/>
    </source>
</evidence>
<feature type="domain" description="ABC3 transporter permease C-terminal" evidence="8">
    <location>
        <begin position="281"/>
        <end position="397"/>
    </location>
</feature>
<proteinExistence type="predicted"/>
<protein>
    <recommendedName>
        <fullName evidence="8">ABC3 transporter permease C-terminal domain-containing protein</fullName>
    </recommendedName>
</protein>
<evidence type="ECO:0000256" key="2">
    <source>
        <dbReference type="ARBA" id="ARBA00022475"/>
    </source>
</evidence>
<organism evidence="9 10">
    <name type="scientific">Austwickia chelonae NBRC 105200</name>
    <dbReference type="NCBI Taxonomy" id="1184607"/>
    <lineage>
        <taxon>Bacteria</taxon>
        <taxon>Bacillati</taxon>
        <taxon>Actinomycetota</taxon>
        <taxon>Actinomycetes</taxon>
        <taxon>Micrococcales</taxon>
        <taxon>Dermatophilaceae</taxon>
        <taxon>Austwickia</taxon>
    </lineage>
</organism>
<keyword evidence="5 7" id="KW-0472">Membrane</keyword>
<keyword evidence="4 7" id="KW-1133">Transmembrane helix</keyword>
<dbReference type="RefSeq" id="WP_006502972.1">
    <property type="nucleotide sequence ID" value="NZ_BAGZ01000008.1"/>
</dbReference>
<dbReference type="Proteomes" id="UP000008495">
    <property type="component" value="Unassembled WGS sequence"/>
</dbReference>
<dbReference type="EMBL" id="BAGZ01000008">
    <property type="protein sequence ID" value="GAB78217.1"/>
    <property type="molecule type" value="Genomic_DNA"/>
</dbReference>
<dbReference type="AlphaFoldDB" id="K6W8R6"/>
<dbReference type="Pfam" id="PF02687">
    <property type="entry name" value="FtsX"/>
    <property type="match status" value="1"/>
</dbReference>
<evidence type="ECO:0000256" key="7">
    <source>
        <dbReference type="SAM" id="Phobius"/>
    </source>
</evidence>
<evidence type="ECO:0000259" key="8">
    <source>
        <dbReference type="Pfam" id="PF02687"/>
    </source>
</evidence>
<feature type="transmembrane region" description="Helical" evidence="7">
    <location>
        <begin position="276"/>
        <end position="300"/>
    </location>
</feature>
<evidence type="ECO:0000256" key="5">
    <source>
        <dbReference type="ARBA" id="ARBA00023136"/>
    </source>
</evidence>